<evidence type="ECO:0000256" key="6">
    <source>
        <dbReference type="ARBA" id="ARBA00023316"/>
    </source>
</evidence>
<dbReference type="InterPro" id="IPR036565">
    <property type="entry name" value="Mur-like_cat_sf"/>
</dbReference>
<evidence type="ECO:0000259" key="10">
    <source>
        <dbReference type="Pfam" id="PF02875"/>
    </source>
</evidence>
<keyword evidence="7 12" id="KW-0436">Ligase</keyword>
<evidence type="ECO:0000259" key="9">
    <source>
        <dbReference type="Pfam" id="PF01225"/>
    </source>
</evidence>
<evidence type="ECO:0000313" key="12">
    <source>
        <dbReference type="EMBL" id="UVW35907.1"/>
    </source>
</evidence>
<feature type="binding site" evidence="7">
    <location>
        <begin position="175"/>
        <end position="176"/>
    </location>
    <ligand>
        <name>UDP-N-acetyl-alpha-D-muramoyl-L-alanyl-D-glutamate</name>
        <dbReference type="ChEBI" id="CHEBI:83900"/>
    </ligand>
</feature>
<dbReference type="InterPro" id="IPR035911">
    <property type="entry name" value="MurE/MurF_N"/>
</dbReference>
<evidence type="ECO:0000259" key="11">
    <source>
        <dbReference type="Pfam" id="PF08245"/>
    </source>
</evidence>
<dbReference type="PANTHER" id="PTHR23135">
    <property type="entry name" value="MUR LIGASE FAMILY MEMBER"/>
    <property type="match status" value="1"/>
</dbReference>
<dbReference type="Gene3D" id="3.90.190.20">
    <property type="entry name" value="Mur ligase, C-terminal domain"/>
    <property type="match status" value="1"/>
</dbReference>
<feature type="binding site" evidence="7">
    <location>
        <position position="34"/>
    </location>
    <ligand>
        <name>UDP-N-acetyl-alpha-D-muramoyl-L-alanyl-D-glutamate</name>
        <dbReference type="ChEBI" id="CHEBI:83900"/>
    </ligand>
</feature>
<keyword evidence="13" id="KW-1185">Reference proteome</keyword>
<feature type="binding site" evidence="7">
    <location>
        <position position="477"/>
    </location>
    <ligand>
        <name>meso-2,6-diaminopimelate</name>
        <dbReference type="ChEBI" id="CHEBI:57791"/>
    </ligand>
</feature>
<evidence type="ECO:0000313" key="13">
    <source>
        <dbReference type="Proteomes" id="UP001059934"/>
    </source>
</evidence>
<dbReference type="SUPFAM" id="SSF53244">
    <property type="entry name" value="MurD-like peptide ligases, peptide-binding domain"/>
    <property type="match status" value="1"/>
</dbReference>
<dbReference type="GO" id="GO:0008765">
    <property type="term" value="F:UDP-N-acetylmuramoylalanyl-D-glutamate-2,6-diaminopimelate ligase activity"/>
    <property type="evidence" value="ECO:0007669"/>
    <property type="project" value="UniProtKB-EC"/>
</dbReference>
<name>A0ABY5TQ02_9GAMM</name>
<keyword evidence="7" id="KW-0067">ATP-binding</keyword>
<organism evidence="12 13">
    <name type="scientific">SAR92 clade bacterium H455</name>
    <dbReference type="NCBI Taxonomy" id="2974818"/>
    <lineage>
        <taxon>Bacteria</taxon>
        <taxon>Pseudomonadati</taxon>
        <taxon>Pseudomonadota</taxon>
        <taxon>Gammaproteobacteria</taxon>
        <taxon>Cellvibrionales</taxon>
        <taxon>Porticoccaceae</taxon>
        <taxon>SAR92 clade</taxon>
    </lineage>
</organism>
<reference evidence="12" key="1">
    <citation type="submission" date="2022-08" db="EMBL/GenBank/DDBJ databases">
        <title>Catabolic pathway analysis in culturable SAR92 clade bacteria reveals their overlooked roles in DMSP degradation in coastal seas.</title>
        <authorList>
            <person name="He X."/>
            <person name="Zhang X."/>
            <person name="Zhang Y."/>
        </authorList>
    </citation>
    <scope>NUCLEOTIDE SEQUENCE</scope>
    <source>
        <strain evidence="12">H455</strain>
    </source>
</reference>
<feature type="binding site" evidence="7">
    <location>
        <position position="32"/>
    </location>
    <ligand>
        <name>UDP-N-acetyl-alpha-D-muramoyl-L-alanyl-D-glutamate</name>
        <dbReference type="ChEBI" id="CHEBI:83900"/>
    </ligand>
</feature>
<protein>
    <recommendedName>
        <fullName evidence="7">UDP-N-acetylmuramoyl-L-alanyl-D-glutamate--2,6-diaminopimelate ligase</fullName>
        <ecNumber evidence="7">6.3.2.13</ecNumber>
    </recommendedName>
    <alternativeName>
        <fullName evidence="7">Meso-A2pm-adding enzyme</fullName>
    </alternativeName>
    <alternativeName>
        <fullName evidence="7">Meso-diaminopimelate-adding enzyme</fullName>
    </alternativeName>
    <alternativeName>
        <fullName evidence="7">UDP-MurNAc-L-Ala-D-Glu:meso-diaminopimelate ligase</fullName>
    </alternativeName>
    <alternativeName>
        <fullName evidence="7">UDP-MurNAc-tripeptide synthetase</fullName>
    </alternativeName>
    <alternativeName>
        <fullName evidence="7">UDP-N-acetylmuramyl-tripeptide synthetase</fullName>
    </alternativeName>
</protein>
<feature type="binding site" evidence="7">
    <location>
        <position position="404"/>
    </location>
    <ligand>
        <name>meso-2,6-diaminopimelate</name>
        <dbReference type="ChEBI" id="CHEBI:57791"/>
    </ligand>
</feature>
<evidence type="ECO:0000256" key="2">
    <source>
        <dbReference type="ARBA" id="ARBA00022618"/>
    </source>
</evidence>
<accession>A0ABY5TQ02</accession>
<gene>
    <name evidence="7" type="primary">murE</name>
    <name evidence="12" type="ORF">NYF23_04680</name>
</gene>
<feature type="domain" description="Mur ligase central" evidence="11">
    <location>
        <begin position="116"/>
        <end position="333"/>
    </location>
</feature>
<comment type="function">
    <text evidence="7">Catalyzes the addition of meso-diaminopimelic acid to the nucleotide precursor UDP-N-acetylmuramoyl-L-alanyl-D-glutamate (UMAG) in the biosynthesis of bacterial cell-wall peptidoglycan.</text>
</comment>
<dbReference type="NCBIfam" id="NF001126">
    <property type="entry name" value="PRK00139.1-4"/>
    <property type="match status" value="1"/>
</dbReference>
<comment type="similarity">
    <text evidence="1 7">Belongs to the MurCDEF family. MurE subfamily.</text>
</comment>
<dbReference type="Proteomes" id="UP001059934">
    <property type="component" value="Chromosome"/>
</dbReference>
<dbReference type="InterPro" id="IPR000713">
    <property type="entry name" value="Mur_ligase_N"/>
</dbReference>
<feature type="domain" description="Mur ligase C-terminal" evidence="10">
    <location>
        <begin position="355"/>
        <end position="479"/>
    </location>
</feature>
<dbReference type="InterPro" id="IPR004101">
    <property type="entry name" value="Mur_ligase_C"/>
</dbReference>
<dbReference type="HAMAP" id="MF_00208">
    <property type="entry name" value="MurE"/>
    <property type="match status" value="1"/>
</dbReference>
<dbReference type="Pfam" id="PF02875">
    <property type="entry name" value="Mur_ligase_C"/>
    <property type="match status" value="1"/>
</dbReference>
<dbReference type="Gene3D" id="3.40.1390.10">
    <property type="entry name" value="MurE/MurF, N-terminal domain"/>
    <property type="match status" value="1"/>
</dbReference>
<keyword evidence="3 7" id="KW-0133">Cell shape</keyword>
<comment type="caution">
    <text evidence="7">Lacks conserved residue(s) required for the propagation of feature annotation.</text>
</comment>
<evidence type="ECO:0000256" key="3">
    <source>
        <dbReference type="ARBA" id="ARBA00022960"/>
    </source>
</evidence>
<feature type="modified residue" description="N6-carboxylysine" evidence="7">
    <location>
        <position position="242"/>
    </location>
</feature>
<dbReference type="EMBL" id="CP103416">
    <property type="protein sequence ID" value="UVW35907.1"/>
    <property type="molecule type" value="Genomic_DNA"/>
</dbReference>
<dbReference type="EC" id="6.3.2.13" evidence="7"/>
<keyword evidence="2 7" id="KW-0132">Cell division</keyword>
<feature type="binding site" evidence="7">
    <location>
        <position position="481"/>
    </location>
    <ligand>
        <name>meso-2,6-diaminopimelate</name>
        <dbReference type="ChEBI" id="CHEBI:57791"/>
    </ligand>
</feature>
<dbReference type="NCBIfam" id="TIGR01085">
    <property type="entry name" value="murE"/>
    <property type="match status" value="1"/>
</dbReference>
<dbReference type="PANTHER" id="PTHR23135:SF4">
    <property type="entry name" value="UDP-N-ACETYLMURAMOYL-L-ALANYL-D-GLUTAMATE--2,6-DIAMINOPIMELATE LIGASE MURE HOMOLOG, CHLOROPLASTIC"/>
    <property type="match status" value="1"/>
</dbReference>
<dbReference type="InterPro" id="IPR005761">
    <property type="entry name" value="UDP-N-AcMur-Glu-dNH2Pim_ligase"/>
</dbReference>
<comment type="catalytic activity">
    <reaction evidence="7">
        <text>UDP-N-acetyl-alpha-D-muramoyl-L-alanyl-D-glutamate + meso-2,6-diaminopimelate + ATP = UDP-N-acetyl-alpha-D-muramoyl-L-alanyl-gamma-D-glutamyl-meso-2,6-diaminopimelate + ADP + phosphate + H(+)</text>
        <dbReference type="Rhea" id="RHEA:23676"/>
        <dbReference type="ChEBI" id="CHEBI:15378"/>
        <dbReference type="ChEBI" id="CHEBI:30616"/>
        <dbReference type="ChEBI" id="CHEBI:43474"/>
        <dbReference type="ChEBI" id="CHEBI:57791"/>
        <dbReference type="ChEBI" id="CHEBI:83900"/>
        <dbReference type="ChEBI" id="CHEBI:83905"/>
        <dbReference type="ChEBI" id="CHEBI:456216"/>
        <dbReference type="EC" id="6.3.2.13"/>
    </reaction>
</comment>
<feature type="short sequence motif" description="Meso-diaminopimelate recognition motif" evidence="7">
    <location>
        <begin position="428"/>
        <end position="431"/>
    </location>
</feature>
<evidence type="ECO:0000256" key="4">
    <source>
        <dbReference type="ARBA" id="ARBA00022984"/>
    </source>
</evidence>
<keyword evidence="4 7" id="KW-0573">Peptidoglycan synthesis</keyword>
<keyword evidence="7" id="KW-0460">Magnesium</keyword>
<feature type="binding site" evidence="7">
    <location>
        <position position="202"/>
    </location>
    <ligand>
        <name>UDP-N-acetyl-alpha-D-muramoyl-L-alanyl-D-glutamate</name>
        <dbReference type="ChEBI" id="CHEBI:83900"/>
    </ligand>
</feature>
<feature type="binding site" evidence="7">
    <location>
        <position position="210"/>
    </location>
    <ligand>
        <name>UDP-N-acetyl-alpha-D-muramoyl-L-alanyl-D-glutamate</name>
        <dbReference type="ChEBI" id="CHEBI:83900"/>
    </ligand>
</feature>
<comment type="pathway">
    <text evidence="7 8">Cell wall biogenesis; peptidoglycan biosynthesis.</text>
</comment>
<feature type="domain" description="Mur ligase N-terminal catalytic" evidence="9">
    <location>
        <begin position="27"/>
        <end position="104"/>
    </location>
</feature>
<dbReference type="SUPFAM" id="SSF63418">
    <property type="entry name" value="MurE/MurF N-terminal domain"/>
    <property type="match status" value="1"/>
</dbReference>
<evidence type="ECO:0000256" key="1">
    <source>
        <dbReference type="ARBA" id="ARBA00005898"/>
    </source>
</evidence>
<sequence>MMASPRTTLSALLAEFVDVSSCPATPITGLSLDSREVSVGDVFIALKGSQTSGAQYITQALEQGAVAILIDAGEKADDYGQLPVPVIAVPKLSEFVSDIAGAFYAHPSRQMKVTAVTGTNGKTTCAQLLANLFELLGEPAGCVGTVGYGTVANTAANQVAELLPCSEVAASDILTTPDAVAMQRILAELRDAGSRRVVIEASSHGLAQRRVAGLQIDTAIFTNLSRDHLDYHGDLNRYAAAKSRLFGMSGLKHAVINLDDNVGRLILANLDPAVDGITYSFENHTADIHCDRIELGASAIAAELVTPWGRGRLTSPLLGKFNLANLLAVIGAAGMQGFRLDDILRAAAKLKAVPGRMEVVDPSARPLVVVDYAHTPDALDKVLRALRLQCSGKLWVVFGCGGDRDKGKRAEMGRVADQLADSVVVTSDNPRSESPEQIIQQVLLGITRKVLAVTDRRDAIRAAINAAAVDDIVLIAGKGHEAYQIVAAKRLPFSDLAEAALALRQKAEAEDK</sequence>
<dbReference type="SUPFAM" id="SSF53623">
    <property type="entry name" value="MurD-like peptide ligases, catalytic domain"/>
    <property type="match status" value="1"/>
</dbReference>
<keyword evidence="5 7" id="KW-0131">Cell cycle</keyword>
<feature type="binding site" evidence="7">
    <location>
        <position position="208"/>
    </location>
    <ligand>
        <name>UDP-N-acetyl-alpha-D-muramoyl-L-alanyl-D-glutamate</name>
        <dbReference type="ChEBI" id="CHEBI:83900"/>
    </ligand>
</feature>
<evidence type="ECO:0000256" key="5">
    <source>
        <dbReference type="ARBA" id="ARBA00023306"/>
    </source>
</evidence>
<comment type="subcellular location">
    <subcellularLocation>
        <location evidence="7 8">Cytoplasm</location>
    </subcellularLocation>
</comment>
<comment type="cofactor">
    <cofactor evidence="7">
        <name>Mg(2+)</name>
        <dbReference type="ChEBI" id="CHEBI:18420"/>
    </cofactor>
</comment>
<proteinExistence type="inferred from homology"/>
<dbReference type="InterPro" id="IPR013221">
    <property type="entry name" value="Mur_ligase_cen"/>
</dbReference>
<evidence type="ECO:0000256" key="8">
    <source>
        <dbReference type="RuleBase" id="RU004135"/>
    </source>
</evidence>
<keyword evidence="6 7" id="KW-0961">Cell wall biogenesis/degradation</keyword>
<keyword evidence="7" id="KW-0963">Cytoplasm</keyword>
<keyword evidence="7" id="KW-0547">Nucleotide-binding</keyword>
<feature type="binding site" evidence="7">
    <location>
        <begin position="118"/>
        <end position="124"/>
    </location>
    <ligand>
        <name>ATP</name>
        <dbReference type="ChEBI" id="CHEBI:30616"/>
    </ligand>
</feature>
<evidence type="ECO:0000256" key="7">
    <source>
        <dbReference type="HAMAP-Rule" id="MF_00208"/>
    </source>
</evidence>
<comment type="PTM">
    <text evidence="7">Carboxylation is probably crucial for Mg(2+) binding and, consequently, for the gamma-phosphate positioning of ATP.</text>
</comment>
<dbReference type="Pfam" id="PF08245">
    <property type="entry name" value="Mur_ligase_M"/>
    <property type="match status" value="1"/>
</dbReference>
<dbReference type="InterPro" id="IPR036615">
    <property type="entry name" value="Mur_ligase_C_dom_sf"/>
</dbReference>
<dbReference type="Gene3D" id="3.40.1190.10">
    <property type="entry name" value="Mur-like, catalytic domain"/>
    <property type="match status" value="1"/>
</dbReference>
<dbReference type="NCBIfam" id="NF001124">
    <property type="entry name" value="PRK00139.1-2"/>
    <property type="match status" value="1"/>
</dbReference>
<feature type="binding site" evidence="7">
    <location>
        <begin position="428"/>
        <end position="431"/>
    </location>
    <ligand>
        <name>meso-2,6-diaminopimelate</name>
        <dbReference type="ChEBI" id="CHEBI:57791"/>
    </ligand>
</feature>
<dbReference type="Pfam" id="PF01225">
    <property type="entry name" value="Mur_ligase"/>
    <property type="match status" value="1"/>
</dbReference>